<dbReference type="EMBL" id="CM056742">
    <property type="protein sequence ID" value="KAJ8675941.1"/>
    <property type="molecule type" value="Genomic_DNA"/>
</dbReference>
<organism evidence="1 2">
    <name type="scientific">Eretmocerus hayati</name>
    <dbReference type="NCBI Taxonomy" id="131215"/>
    <lineage>
        <taxon>Eukaryota</taxon>
        <taxon>Metazoa</taxon>
        <taxon>Ecdysozoa</taxon>
        <taxon>Arthropoda</taxon>
        <taxon>Hexapoda</taxon>
        <taxon>Insecta</taxon>
        <taxon>Pterygota</taxon>
        <taxon>Neoptera</taxon>
        <taxon>Endopterygota</taxon>
        <taxon>Hymenoptera</taxon>
        <taxon>Apocrita</taxon>
        <taxon>Proctotrupomorpha</taxon>
        <taxon>Chalcidoidea</taxon>
        <taxon>Aphelinidae</taxon>
        <taxon>Aphelininae</taxon>
        <taxon>Eretmocerus</taxon>
    </lineage>
</organism>
<sequence>MKDNLSTYQVTLIVNPIKKIGYFSGEIVKVMTDEFSCVVIDSDSVNNGSSSTLSKELSIRTSNQSKLKVGIIDLQNGSDAHQKLTDLLEFFLKYSFRIRGKSIIFLINGKGEDLETFLRFAWSNDFLDLTVIEWTQASQKKTLRSTTISSPKIFFHTFNPFNNKYIRDILTSETDILPNKLINLEGYRLQAEVHEFTNSVDFCNGYTGSDGWEKVEGHDVEVTKLLMEAVNFTAVPQIVKAYVRGDMAPFNENVLTNDSSKQPIDFYSNLVRFNTSDITGRIDSINILFRKLSAQYIPFSTLRKIELMIYQRRVTETEISLSFIATVNVFLAIGFIFITFSRIFNLDRKTWSIRNVAKTLLGGSMVSRNQMKLSEKIFMLNLYAVSFIVMTLAQDELLKIVFSQKHLLKFKTLQDIVDAGVNLRVNSVTREHLSIYGEYHPTLRKIAEKSIVTESFDPYSGSGLNAEVHGAIYGWLGSNIMGVVPNVFNHDNTWFLTSIEEDVIVYLPVMIVRKNLPYRNRFRAVFQKVLETGLMHRYARVVMHHRFRNELINSNSSKEIHLHNNHANDKIEEIPLRNRLIIIVCVGYMISAAILMYEVILQDNKFFALLNLKLRLVKRWK</sequence>
<accession>A0ACC2NZD8</accession>
<name>A0ACC2NZD8_9HYME</name>
<dbReference type="Proteomes" id="UP001239111">
    <property type="component" value="Chromosome 2"/>
</dbReference>
<protein>
    <submittedName>
        <fullName evidence="1">Uncharacterized protein</fullName>
    </submittedName>
</protein>
<evidence type="ECO:0000313" key="2">
    <source>
        <dbReference type="Proteomes" id="UP001239111"/>
    </source>
</evidence>
<reference evidence="1" key="1">
    <citation type="submission" date="2023-04" db="EMBL/GenBank/DDBJ databases">
        <title>A chromosome-level genome assembly of the parasitoid wasp Eretmocerus hayati.</title>
        <authorList>
            <person name="Zhong Y."/>
            <person name="Liu S."/>
            <person name="Liu Y."/>
        </authorList>
    </citation>
    <scope>NUCLEOTIDE SEQUENCE</scope>
    <source>
        <strain evidence="1">ZJU_SS_LIU_2023</strain>
    </source>
</reference>
<proteinExistence type="predicted"/>
<evidence type="ECO:0000313" key="1">
    <source>
        <dbReference type="EMBL" id="KAJ8675941.1"/>
    </source>
</evidence>
<keyword evidence="2" id="KW-1185">Reference proteome</keyword>
<gene>
    <name evidence="1" type="ORF">QAD02_011727</name>
</gene>
<comment type="caution">
    <text evidence="1">The sequence shown here is derived from an EMBL/GenBank/DDBJ whole genome shotgun (WGS) entry which is preliminary data.</text>
</comment>